<dbReference type="InterPro" id="IPR036291">
    <property type="entry name" value="NAD(P)-bd_dom_sf"/>
</dbReference>
<reference evidence="2" key="1">
    <citation type="submission" date="2013-08" db="EMBL/GenBank/DDBJ databases">
        <authorList>
            <person name="Mendez C."/>
            <person name="Richter M."/>
            <person name="Ferrer M."/>
            <person name="Sanchez J."/>
        </authorList>
    </citation>
    <scope>NUCLEOTIDE SEQUENCE</scope>
</reference>
<dbReference type="InterPro" id="IPR002204">
    <property type="entry name" value="3-OH-isobutyrate_DH-rel_CS"/>
</dbReference>
<dbReference type="InterPro" id="IPR006115">
    <property type="entry name" value="6PGDH_NADP-bd"/>
</dbReference>
<keyword evidence="2" id="KW-0560">Oxidoreductase</keyword>
<feature type="domain" description="6-phosphogluconate dehydrogenase NADP-binding" evidence="1">
    <location>
        <begin position="3"/>
        <end position="67"/>
    </location>
</feature>
<protein>
    <submittedName>
        <fullName evidence="2">6-phosphogluconate dehydrogenase, NAD-binding domain protein</fullName>
        <ecNumber evidence="2">1.1.-.-</ecNumber>
    </submittedName>
</protein>
<sequence>MELGMIGLGRMGANMAERLVRGGHRVRGYSRRRETVDAAAAQGVPGTTDLADLVRGLAPPRILWLMV</sequence>
<dbReference type="PROSITE" id="PS00895">
    <property type="entry name" value="3_HYDROXYISOBUT_DH"/>
    <property type="match status" value="1"/>
</dbReference>
<accession>T1B9E1</accession>
<dbReference type="SUPFAM" id="SSF51735">
    <property type="entry name" value="NAD(P)-binding Rossmann-fold domains"/>
    <property type="match status" value="1"/>
</dbReference>
<organism evidence="2">
    <name type="scientific">mine drainage metagenome</name>
    <dbReference type="NCBI Taxonomy" id="410659"/>
    <lineage>
        <taxon>unclassified sequences</taxon>
        <taxon>metagenomes</taxon>
        <taxon>ecological metagenomes</taxon>
    </lineage>
</organism>
<comment type="caution">
    <text evidence="2">The sequence shown here is derived from an EMBL/GenBank/DDBJ whole genome shotgun (WGS) entry which is preliminary data.</text>
</comment>
<dbReference type="AlphaFoldDB" id="T1B9E1"/>
<name>T1B9E1_9ZZZZ</name>
<dbReference type="EC" id="1.1.-.-" evidence="2"/>
<dbReference type="EMBL" id="AUZZ01005455">
    <property type="protein sequence ID" value="EQD49624.1"/>
    <property type="molecule type" value="Genomic_DNA"/>
</dbReference>
<dbReference type="GO" id="GO:0050661">
    <property type="term" value="F:NADP binding"/>
    <property type="evidence" value="ECO:0007669"/>
    <property type="project" value="InterPro"/>
</dbReference>
<dbReference type="Gene3D" id="3.40.50.720">
    <property type="entry name" value="NAD(P)-binding Rossmann-like Domain"/>
    <property type="match status" value="1"/>
</dbReference>
<evidence type="ECO:0000313" key="2">
    <source>
        <dbReference type="EMBL" id="EQD49624.1"/>
    </source>
</evidence>
<dbReference type="GO" id="GO:0016491">
    <property type="term" value="F:oxidoreductase activity"/>
    <property type="evidence" value="ECO:0007669"/>
    <property type="project" value="UniProtKB-KW"/>
</dbReference>
<reference evidence="2" key="2">
    <citation type="journal article" date="2014" name="ISME J.">
        <title>Microbial stratification in low pH oxic and suboxic macroscopic growths along an acid mine drainage.</title>
        <authorList>
            <person name="Mendez-Garcia C."/>
            <person name="Mesa V."/>
            <person name="Sprenger R.R."/>
            <person name="Richter M."/>
            <person name="Diez M.S."/>
            <person name="Solano J."/>
            <person name="Bargiela R."/>
            <person name="Golyshina O.V."/>
            <person name="Manteca A."/>
            <person name="Ramos J.L."/>
            <person name="Gallego J.R."/>
            <person name="Llorente I."/>
            <person name="Martins Dos Santos V.A."/>
            <person name="Jensen O.N."/>
            <person name="Pelaez A.I."/>
            <person name="Sanchez J."/>
            <person name="Ferrer M."/>
        </authorList>
    </citation>
    <scope>NUCLEOTIDE SEQUENCE</scope>
</reference>
<evidence type="ECO:0000259" key="1">
    <source>
        <dbReference type="Pfam" id="PF03446"/>
    </source>
</evidence>
<feature type="non-terminal residue" evidence="2">
    <location>
        <position position="67"/>
    </location>
</feature>
<gene>
    <name evidence="2" type="ORF">B2A_07606</name>
</gene>
<dbReference type="Pfam" id="PF03446">
    <property type="entry name" value="NAD_binding_2"/>
    <property type="match status" value="1"/>
</dbReference>
<proteinExistence type="predicted"/>